<evidence type="ECO:0000313" key="9">
    <source>
        <dbReference type="Proteomes" id="UP000320475"/>
    </source>
</evidence>
<keyword evidence="4" id="KW-0508">mRNA splicing</keyword>
<keyword evidence="5" id="KW-0539">Nucleus</keyword>
<dbReference type="InterPro" id="IPR003954">
    <property type="entry name" value="RRM_euk-type"/>
</dbReference>
<proteinExistence type="predicted"/>
<dbReference type="GO" id="GO:0071011">
    <property type="term" value="C:precatalytic spliceosome"/>
    <property type="evidence" value="ECO:0007669"/>
    <property type="project" value="TreeGrafter"/>
</dbReference>
<evidence type="ECO:0000256" key="4">
    <source>
        <dbReference type="ARBA" id="ARBA00023187"/>
    </source>
</evidence>
<organism evidence="8 9">
    <name type="scientific">Synchytrium endobioticum</name>
    <dbReference type="NCBI Taxonomy" id="286115"/>
    <lineage>
        <taxon>Eukaryota</taxon>
        <taxon>Fungi</taxon>
        <taxon>Fungi incertae sedis</taxon>
        <taxon>Chytridiomycota</taxon>
        <taxon>Chytridiomycota incertae sedis</taxon>
        <taxon>Chytridiomycetes</taxon>
        <taxon>Synchytriales</taxon>
        <taxon>Synchytriaceae</taxon>
        <taxon>Synchytrium</taxon>
    </lineage>
</organism>
<feature type="region of interest" description="Disordered" evidence="6">
    <location>
        <begin position="158"/>
        <end position="336"/>
    </location>
</feature>
<evidence type="ECO:0000256" key="1">
    <source>
        <dbReference type="ARBA" id="ARBA00004123"/>
    </source>
</evidence>
<comment type="caution">
    <text evidence="8">The sequence shown here is derived from an EMBL/GenBank/DDBJ whole genome shotgun (WGS) entry which is preliminary data.</text>
</comment>
<dbReference type="OrthoDB" id="5411533at2759"/>
<dbReference type="VEuPathDB" id="FungiDB:SeMB42_g05337"/>
<dbReference type="InterPro" id="IPR034653">
    <property type="entry name" value="SPF45_RRM"/>
</dbReference>
<dbReference type="Proteomes" id="UP000320475">
    <property type="component" value="Unassembled WGS sequence"/>
</dbReference>
<evidence type="ECO:0000256" key="2">
    <source>
        <dbReference type="ARBA" id="ARBA00022664"/>
    </source>
</evidence>
<dbReference type="EMBL" id="QEAM01000427">
    <property type="protein sequence ID" value="TPX39977.1"/>
    <property type="molecule type" value="Genomic_DNA"/>
</dbReference>
<feature type="compositionally biased region" description="Basic and acidic residues" evidence="6">
    <location>
        <begin position="224"/>
        <end position="247"/>
    </location>
</feature>
<feature type="region of interest" description="Disordered" evidence="6">
    <location>
        <begin position="120"/>
        <end position="139"/>
    </location>
</feature>
<dbReference type="GO" id="GO:0045292">
    <property type="term" value="P:mRNA cis splicing, via spliceosome"/>
    <property type="evidence" value="ECO:0007669"/>
    <property type="project" value="InterPro"/>
</dbReference>
<dbReference type="SUPFAM" id="SSF54928">
    <property type="entry name" value="RNA-binding domain, RBD"/>
    <property type="match status" value="1"/>
</dbReference>
<feature type="compositionally biased region" description="Polar residues" evidence="6">
    <location>
        <begin position="172"/>
        <end position="188"/>
    </location>
</feature>
<accession>A0A507CFV8</accession>
<keyword evidence="2" id="KW-0507">mRNA processing</keyword>
<dbReference type="PANTHER" id="PTHR13288:SF8">
    <property type="entry name" value="SPLICING FACTOR 45"/>
    <property type="match status" value="1"/>
</dbReference>
<keyword evidence="3" id="KW-0694">RNA-binding</keyword>
<dbReference type="GO" id="GO:0003723">
    <property type="term" value="F:RNA binding"/>
    <property type="evidence" value="ECO:0007669"/>
    <property type="project" value="UniProtKB-KW"/>
</dbReference>
<reference evidence="8 9" key="1">
    <citation type="journal article" date="2019" name="Sci. Rep.">
        <title>Comparative genomics of chytrid fungi reveal insights into the obligate biotrophic and pathogenic lifestyle of Synchytrium endobioticum.</title>
        <authorList>
            <person name="van de Vossenberg B.T.L.H."/>
            <person name="Warris S."/>
            <person name="Nguyen H.D.T."/>
            <person name="van Gent-Pelzer M.P.E."/>
            <person name="Joly D.L."/>
            <person name="van de Geest H.C."/>
            <person name="Bonants P.J.M."/>
            <person name="Smith D.S."/>
            <person name="Levesque C.A."/>
            <person name="van der Lee T.A.J."/>
        </authorList>
    </citation>
    <scope>NUCLEOTIDE SEQUENCE [LARGE SCALE GENOMIC DNA]</scope>
    <source>
        <strain evidence="8 9">LEV6574</strain>
    </source>
</reference>
<dbReference type="CDD" id="cd12647">
    <property type="entry name" value="RRM_UHM_SPF45"/>
    <property type="match status" value="1"/>
</dbReference>
<evidence type="ECO:0000256" key="3">
    <source>
        <dbReference type="ARBA" id="ARBA00022884"/>
    </source>
</evidence>
<dbReference type="PANTHER" id="PTHR13288">
    <property type="entry name" value="SPLICING FACTOR 45 SPF45"/>
    <property type="match status" value="1"/>
</dbReference>
<feature type="region of interest" description="Disordered" evidence="6">
    <location>
        <begin position="64"/>
        <end position="110"/>
    </location>
</feature>
<evidence type="ECO:0000256" key="5">
    <source>
        <dbReference type="ARBA" id="ARBA00023242"/>
    </source>
</evidence>
<evidence type="ECO:0000256" key="6">
    <source>
        <dbReference type="SAM" id="MobiDB-lite"/>
    </source>
</evidence>
<dbReference type="FunFam" id="3.30.70.330:FF:000382">
    <property type="entry name" value="G-patch domain-containing protein"/>
    <property type="match status" value="1"/>
</dbReference>
<evidence type="ECO:0000259" key="7">
    <source>
        <dbReference type="SMART" id="SM00361"/>
    </source>
</evidence>
<feature type="compositionally biased region" description="Basic residues" evidence="6">
    <location>
        <begin position="276"/>
        <end position="287"/>
    </location>
</feature>
<comment type="subcellular location">
    <subcellularLocation>
        <location evidence="1">Nucleus</location>
    </subcellularLocation>
</comment>
<dbReference type="Gene3D" id="3.30.70.330">
    <property type="match status" value="1"/>
</dbReference>
<feature type="compositionally biased region" description="Polar residues" evidence="6">
    <location>
        <begin position="69"/>
        <end position="102"/>
    </location>
</feature>
<dbReference type="InterPro" id="IPR035979">
    <property type="entry name" value="RBD_domain_sf"/>
</dbReference>
<dbReference type="InterPro" id="IPR040052">
    <property type="entry name" value="RBM17"/>
</dbReference>
<feature type="domain" description="RNA recognition motif" evidence="7">
    <location>
        <begin position="403"/>
        <end position="484"/>
    </location>
</feature>
<gene>
    <name evidence="8" type="ORF">SeLEV6574_g06882</name>
</gene>
<sequence length="505" mass="55154">MCHRKHSKYHPRSCRNYCLLRIATAVTRAIYCTSEHSFNIKMGLFDDLPDVDGPKAGTGQVLKPFGAGLSTTKTAESTSSITKNATAPNGAQVSESSSSSNKDCADKKPSVTSWSATAIMFKPPPTRKPSHPPKPKVSAIAAASTTIKTTIVSVPENVTPIEADPPSFRGNIPTTSGATKKWSISSSSLKRKQASGKGANKKGALAPPSFTDDYDPLRPNEYQYSKDELRRLKHEKDAANSRRNDHSSRKKRSHSQDSHEDDNNNQSGDESDVLHRAHRDRRRKSRHSGTDASDDDRDSKTSSRRRRESSPVSSHRHRRSPSKEVNPAVAPKSLINLGESGDDAYLRRLQMSQQQGQLAPAPLPPVKVNSTAHSGPDVHQRSAALATKEGTMPAASPMPISHVVLLKNMVGPGEVDDTLQDETADECKKYGEVDSCLIYEVPNGLVPDEQAVRIFLKFKSLDGAQKALLDLNGRFFGGRQVVAESYDEAAFAKFDLARGLVLNRR</sequence>
<name>A0A507CFV8_9FUNG</name>
<dbReference type="InterPro" id="IPR012677">
    <property type="entry name" value="Nucleotide-bd_a/b_plait_sf"/>
</dbReference>
<protein>
    <recommendedName>
        <fullName evidence="7">RNA recognition motif domain-containing protein</fullName>
    </recommendedName>
</protein>
<dbReference type="SMART" id="SM00361">
    <property type="entry name" value="RRM_1"/>
    <property type="match status" value="1"/>
</dbReference>
<evidence type="ECO:0000313" key="8">
    <source>
        <dbReference type="EMBL" id="TPX39977.1"/>
    </source>
</evidence>
<dbReference type="AlphaFoldDB" id="A0A507CFV8"/>